<dbReference type="Pfam" id="PF00563">
    <property type="entry name" value="EAL"/>
    <property type="match status" value="1"/>
</dbReference>
<dbReference type="PANTHER" id="PTHR33121">
    <property type="entry name" value="CYCLIC DI-GMP PHOSPHODIESTERASE PDEF"/>
    <property type="match status" value="1"/>
</dbReference>
<dbReference type="GeneID" id="61927407"/>
<name>A0AAP9MGH4_CLOIN</name>
<dbReference type="Pfam" id="PF00990">
    <property type="entry name" value="GGDEF"/>
    <property type="match status" value="1"/>
</dbReference>
<dbReference type="SUPFAM" id="SSF141868">
    <property type="entry name" value="EAL domain-like"/>
    <property type="match status" value="1"/>
</dbReference>
<dbReference type="Proteomes" id="UP000503330">
    <property type="component" value="Chromosome"/>
</dbReference>
<gene>
    <name evidence="2" type="ORF">G4D54_17680</name>
</gene>
<sequence>MKQTTIPPAQRDFLTDGGDEQWLKERFDALVPQRYPSYVFVDMNIKRFQYINNKHGRKRADAALKHLYEIASQFLKDDEYIARVCNDDYNLLLHYCDMDILIKEFLVPLVDAVFDDPDEIFYHNIYLSFGFYFLEQTPCSFYEAQNKAQITRKKCPHLQRRTFSYDIYHSELYKDFMRFHETADRVTQARFKKEFIPYIQPKIRLCDEAIVGGEVLLRWKTADGCLIPLSSFLPVLNANGDIYLVDLNLFDTVCSYIQTAQKNGEPVVPMSFNITNTSLFDEDFLHDYLDIYSKYQISEQLIEFEFMENIRFDYYDQVKEMIVAFKKRGFTCSLDDFGSGYSSFNILLENLVDVLKIDKMFFDKPLNHKHQEVITHIVNMAHTLGMKVLAEGIETKEYVDFLKSIGCDYVQGYYYYRPMPLHEFQNLLKKDKHRSQTT</sequence>
<dbReference type="CDD" id="cd01948">
    <property type="entry name" value="EAL"/>
    <property type="match status" value="1"/>
</dbReference>
<reference evidence="2 3" key="1">
    <citation type="submission" date="2020-02" db="EMBL/GenBank/DDBJ databases">
        <authorList>
            <person name="Kociolek L.K."/>
            <person name="Ozer E.A."/>
        </authorList>
    </citation>
    <scope>NUCLEOTIDE SEQUENCE [LARGE SCALE GENOMIC DNA]</scope>
    <source>
        <strain evidence="2 3">ATCC 14501</strain>
    </source>
</reference>
<dbReference type="PANTHER" id="PTHR33121:SF70">
    <property type="entry name" value="SIGNALING PROTEIN YKOW"/>
    <property type="match status" value="1"/>
</dbReference>
<accession>A0AAP9MGH4</accession>
<dbReference type="InterPro" id="IPR043128">
    <property type="entry name" value="Rev_trsase/Diguanyl_cyclase"/>
</dbReference>
<evidence type="ECO:0000313" key="3">
    <source>
        <dbReference type="Proteomes" id="UP000503330"/>
    </source>
</evidence>
<dbReference type="InterPro" id="IPR001633">
    <property type="entry name" value="EAL_dom"/>
</dbReference>
<dbReference type="GO" id="GO:0071111">
    <property type="term" value="F:cyclic-guanylate-specific phosphodiesterase activity"/>
    <property type="evidence" value="ECO:0007669"/>
    <property type="project" value="InterPro"/>
</dbReference>
<dbReference type="RefSeq" id="WP_002607611.1">
    <property type="nucleotide sequence ID" value="NZ_BAAACC010000015.1"/>
</dbReference>
<dbReference type="Gene3D" id="3.30.70.270">
    <property type="match status" value="1"/>
</dbReference>
<evidence type="ECO:0000313" key="2">
    <source>
        <dbReference type="EMBL" id="QJA04143.1"/>
    </source>
</evidence>
<dbReference type="Gene3D" id="3.20.20.450">
    <property type="entry name" value="EAL domain"/>
    <property type="match status" value="1"/>
</dbReference>
<dbReference type="SUPFAM" id="SSF55073">
    <property type="entry name" value="Nucleotide cyclase"/>
    <property type="match status" value="1"/>
</dbReference>
<proteinExistence type="predicted"/>
<organism evidence="2 3">
    <name type="scientific">Clostridium innocuum</name>
    <dbReference type="NCBI Taxonomy" id="1522"/>
    <lineage>
        <taxon>Bacteria</taxon>
        <taxon>Bacillati</taxon>
        <taxon>Bacillota</taxon>
        <taxon>Clostridia</taxon>
        <taxon>Eubacteriales</taxon>
        <taxon>Clostridiaceae</taxon>
        <taxon>Clostridium</taxon>
    </lineage>
</organism>
<dbReference type="SMART" id="SM00052">
    <property type="entry name" value="EAL"/>
    <property type="match status" value="1"/>
</dbReference>
<dbReference type="InterPro" id="IPR035919">
    <property type="entry name" value="EAL_sf"/>
</dbReference>
<dbReference type="EMBL" id="CP048838">
    <property type="protein sequence ID" value="QJA04143.1"/>
    <property type="molecule type" value="Genomic_DNA"/>
</dbReference>
<dbReference type="InterPro" id="IPR000160">
    <property type="entry name" value="GGDEF_dom"/>
</dbReference>
<dbReference type="InterPro" id="IPR050706">
    <property type="entry name" value="Cyclic-di-GMP_PDE-like"/>
</dbReference>
<feature type="domain" description="EAL" evidence="1">
    <location>
        <begin position="179"/>
        <end position="432"/>
    </location>
</feature>
<evidence type="ECO:0000259" key="1">
    <source>
        <dbReference type="PROSITE" id="PS50883"/>
    </source>
</evidence>
<dbReference type="AlphaFoldDB" id="A0AAP9MGH4"/>
<protein>
    <submittedName>
        <fullName evidence="2">EAL domain-containing protein</fullName>
    </submittedName>
</protein>
<dbReference type="PROSITE" id="PS50883">
    <property type="entry name" value="EAL"/>
    <property type="match status" value="1"/>
</dbReference>
<dbReference type="InterPro" id="IPR029787">
    <property type="entry name" value="Nucleotide_cyclase"/>
</dbReference>